<keyword evidence="5" id="KW-1000">Mitochondrion outer membrane</keyword>
<gene>
    <name evidence="16" type="primary">FZO1</name>
    <name evidence="16" type="ORF">LPJ64_002099</name>
</gene>
<evidence type="ECO:0000256" key="8">
    <source>
        <dbReference type="ARBA" id="ARBA00023054"/>
    </source>
</evidence>
<dbReference type="GO" id="GO:0051646">
    <property type="term" value="P:mitochondrion localization"/>
    <property type="evidence" value="ECO:0007669"/>
    <property type="project" value="TreeGrafter"/>
</dbReference>
<dbReference type="InterPro" id="IPR027417">
    <property type="entry name" value="P-loop_NTPase"/>
</dbReference>
<evidence type="ECO:0000256" key="4">
    <source>
        <dbReference type="ARBA" id="ARBA00022741"/>
    </source>
</evidence>
<evidence type="ECO:0000256" key="14">
    <source>
        <dbReference type="SAM" id="Phobius"/>
    </source>
</evidence>
<dbReference type="SUPFAM" id="SSF52540">
    <property type="entry name" value="P-loop containing nucleoside triphosphate hydrolases"/>
    <property type="match status" value="1"/>
</dbReference>
<dbReference type="Pfam" id="PF00350">
    <property type="entry name" value="Dynamin_N"/>
    <property type="match status" value="1"/>
</dbReference>
<keyword evidence="17" id="KW-1185">Reference proteome</keyword>
<dbReference type="Proteomes" id="UP001145021">
    <property type="component" value="Unassembled WGS sequence"/>
</dbReference>
<dbReference type="PROSITE" id="PS51718">
    <property type="entry name" value="G_DYNAMIN_2"/>
    <property type="match status" value="1"/>
</dbReference>
<dbReference type="GO" id="GO:0005741">
    <property type="term" value="C:mitochondrial outer membrane"/>
    <property type="evidence" value="ECO:0007669"/>
    <property type="project" value="UniProtKB-SubCell"/>
</dbReference>
<reference evidence="16" key="1">
    <citation type="submission" date="2022-07" db="EMBL/GenBank/DDBJ databases">
        <title>Phylogenomic reconstructions and comparative analyses of Kickxellomycotina fungi.</title>
        <authorList>
            <person name="Reynolds N.K."/>
            <person name="Stajich J.E."/>
            <person name="Barry K."/>
            <person name="Grigoriev I.V."/>
            <person name="Crous P."/>
            <person name="Smith M.E."/>
        </authorList>
    </citation>
    <scope>NUCLEOTIDE SEQUENCE</scope>
    <source>
        <strain evidence="16">NBRC 105413</strain>
    </source>
</reference>
<evidence type="ECO:0000256" key="3">
    <source>
        <dbReference type="ARBA" id="ARBA00022692"/>
    </source>
</evidence>
<evidence type="ECO:0000256" key="7">
    <source>
        <dbReference type="ARBA" id="ARBA00022989"/>
    </source>
</evidence>
<keyword evidence="10" id="KW-0342">GTP-binding</keyword>
<comment type="catalytic activity">
    <reaction evidence="12">
        <text>GTP + H2O = GDP + phosphate + H(+)</text>
        <dbReference type="Rhea" id="RHEA:19669"/>
        <dbReference type="ChEBI" id="CHEBI:15377"/>
        <dbReference type="ChEBI" id="CHEBI:15378"/>
        <dbReference type="ChEBI" id="CHEBI:37565"/>
        <dbReference type="ChEBI" id="CHEBI:43474"/>
        <dbReference type="ChEBI" id="CHEBI:58189"/>
    </reaction>
</comment>
<keyword evidence="7 14" id="KW-1133">Transmembrane helix</keyword>
<keyword evidence="8" id="KW-0175">Coiled coil</keyword>
<feature type="compositionally biased region" description="Basic and acidic residues" evidence="13">
    <location>
        <begin position="607"/>
        <end position="620"/>
    </location>
</feature>
<evidence type="ECO:0000256" key="2">
    <source>
        <dbReference type="ARBA" id="ARBA00004294"/>
    </source>
</evidence>
<feature type="transmembrane region" description="Helical" evidence="14">
    <location>
        <begin position="708"/>
        <end position="725"/>
    </location>
</feature>
<sequence>MSATATRQEQEIQQRIFADKCRRLHNHLLSTKALLSEIGDYNRTKWPVHYPLARIARAHESLANAGTSSGSSGLRRSNSMLNASDATLVNSLAPTPVRRTMTTEDVTQLAADSSSSGSSRTAHADATDISSAGRLLDPSDLSVLKLDLRLSYHADSDVMGSLEESSIARLFDERLSQCEVHIDKLIARVADKSSKILVTGDLNAGKSTLVNALIRHDILPFDQQPCTMLFCEVVDASQNNGIEEIHAVPDIHKYNRLDPLTYNVVKMSDLEDVVMENDEQYQQLKIYTKDKRSDQQSLLHNGIVDVALIDSPGLNRDSLKTTQLFARQEEIDVVVFVVNAENHFTLSGQDFLLNAGNEKAHIFIVVNRFDAIRRKDRCERMILDQIRDLSPLTYAERDDLVHFVSAHEQLAAERAGSASSESFSRMEKCLRSFTLEQRFKSKLAPAQRYAMNVLFDVQYLAAENVASATKRIQEINALLREGMPKYETLLQERKESTRQAESILDDSCIEVRRHTTAHLTNTTLHLQDVAEKVMYPGLLSLWSYAENVLLTMVRHLEHEVYECDRFACFTIHQARNQLGKLDDQRRMLDLSLDQQQQQQQQKPSLPMKEKMSPASNSKDEGISLLDGTNASVTASQLASVGSISNALDTVQLELSDFIDLDLGHNWGTLTSISASASLTLLASKSMAGNVVTLLRLSSTMGTATARRLMVAAAALISLGSVFYVVSDMDATVRRKLSSRVSLMLAEEGFVQDHAERLTTETSRAIRPFVWHLQHTFQRMVEAEEHKRADHLRRRHIAQDSQIYFDELRIKAQELANAVRSVH</sequence>
<keyword evidence="4" id="KW-0547">Nucleotide-binding</keyword>
<organism evidence="16 17">
    <name type="scientific">Coemansia asiatica</name>
    <dbReference type="NCBI Taxonomy" id="1052880"/>
    <lineage>
        <taxon>Eukaryota</taxon>
        <taxon>Fungi</taxon>
        <taxon>Fungi incertae sedis</taxon>
        <taxon>Zoopagomycota</taxon>
        <taxon>Kickxellomycotina</taxon>
        <taxon>Kickxellomycetes</taxon>
        <taxon>Kickxellales</taxon>
        <taxon>Kickxellaceae</taxon>
        <taxon>Coemansia</taxon>
    </lineage>
</organism>
<evidence type="ECO:0000256" key="1">
    <source>
        <dbReference type="ARBA" id="ARBA00004225"/>
    </source>
</evidence>
<dbReference type="AlphaFoldDB" id="A0A9W7XMP9"/>
<dbReference type="GO" id="GO:0003924">
    <property type="term" value="F:GTPase activity"/>
    <property type="evidence" value="ECO:0007669"/>
    <property type="project" value="InterPro"/>
</dbReference>
<feature type="region of interest" description="Disordered" evidence="13">
    <location>
        <begin position="92"/>
        <end position="124"/>
    </location>
</feature>
<evidence type="ECO:0000256" key="11">
    <source>
        <dbReference type="ARBA" id="ARBA00023136"/>
    </source>
</evidence>
<dbReference type="PANTHER" id="PTHR10465:SF0">
    <property type="entry name" value="SARCALUMENIN"/>
    <property type="match status" value="1"/>
</dbReference>
<name>A0A9W7XMP9_9FUNG</name>
<dbReference type="FunFam" id="3.40.50.300:FF:000638">
    <property type="entry name" value="Transmembrane GTPase Fzo1, putative"/>
    <property type="match status" value="1"/>
</dbReference>
<evidence type="ECO:0000256" key="9">
    <source>
        <dbReference type="ARBA" id="ARBA00023128"/>
    </source>
</evidence>
<dbReference type="Gene3D" id="3.40.50.300">
    <property type="entry name" value="P-loop containing nucleotide triphosphate hydrolases"/>
    <property type="match status" value="1"/>
</dbReference>
<keyword evidence="9" id="KW-0496">Mitochondrion</keyword>
<proteinExistence type="predicted"/>
<feature type="domain" description="Dynamin-type G" evidence="15">
    <location>
        <begin position="190"/>
        <end position="463"/>
    </location>
</feature>
<dbReference type="GO" id="GO:0008053">
    <property type="term" value="P:mitochondrial fusion"/>
    <property type="evidence" value="ECO:0007669"/>
    <property type="project" value="TreeGrafter"/>
</dbReference>
<dbReference type="PANTHER" id="PTHR10465">
    <property type="entry name" value="TRANSMEMBRANE GTPASE FZO1"/>
    <property type="match status" value="1"/>
</dbReference>
<keyword evidence="6" id="KW-0378">Hydrolase</keyword>
<dbReference type="InterPro" id="IPR045063">
    <property type="entry name" value="Dynamin_N"/>
</dbReference>
<evidence type="ECO:0000256" key="13">
    <source>
        <dbReference type="SAM" id="MobiDB-lite"/>
    </source>
</evidence>
<protein>
    <submittedName>
        <fullName evidence="16">Mitofusin</fullName>
    </submittedName>
</protein>
<feature type="compositionally biased region" description="Polar residues" evidence="13">
    <location>
        <begin position="103"/>
        <end position="112"/>
    </location>
</feature>
<comment type="subcellular location">
    <subcellularLocation>
        <location evidence="1">Mitochondrion membrane</location>
        <topology evidence="1">Multi-pass membrane protein</topology>
    </subcellularLocation>
    <subcellularLocation>
        <location evidence="2">Mitochondrion outer membrane</location>
    </subcellularLocation>
</comment>
<accession>A0A9W7XMP9</accession>
<feature type="compositionally biased region" description="Low complexity" evidence="13">
    <location>
        <begin position="591"/>
        <end position="606"/>
    </location>
</feature>
<evidence type="ECO:0000313" key="17">
    <source>
        <dbReference type="Proteomes" id="UP001145021"/>
    </source>
</evidence>
<evidence type="ECO:0000256" key="10">
    <source>
        <dbReference type="ARBA" id="ARBA00023134"/>
    </source>
</evidence>
<comment type="caution">
    <text evidence="16">The sequence shown here is derived from an EMBL/GenBank/DDBJ whole genome shotgun (WGS) entry which is preliminary data.</text>
</comment>
<evidence type="ECO:0000256" key="6">
    <source>
        <dbReference type="ARBA" id="ARBA00022801"/>
    </source>
</evidence>
<feature type="region of interest" description="Disordered" evidence="13">
    <location>
        <begin position="591"/>
        <end position="620"/>
    </location>
</feature>
<evidence type="ECO:0000259" key="15">
    <source>
        <dbReference type="PROSITE" id="PS51718"/>
    </source>
</evidence>
<dbReference type="GO" id="GO:0005525">
    <property type="term" value="F:GTP binding"/>
    <property type="evidence" value="ECO:0007669"/>
    <property type="project" value="UniProtKB-KW"/>
</dbReference>
<dbReference type="InterPro" id="IPR027094">
    <property type="entry name" value="Mitofusin_fam"/>
</dbReference>
<evidence type="ECO:0000256" key="12">
    <source>
        <dbReference type="ARBA" id="ARBA00048548"/>
    </source>
</evidence>
<keyword evidence="3 14" id="KW-0812">Transmembrane</keyword>
<dbReference type="InterPro" id="IPR030381">
    <property type="entry name" value="G_DYNAMIN_dom"/>
</dbReference>
<keyword evidence="11 14" id="KW-0472">Membrane</keyword>
<evidence type="ECO:0000313" key="16">
    <source>
        <dbReference type="EMBL" id="KAJ1646405.1"/>
    </source>
</evidence>
<dbReference type="EMBL" id="JANBOH010000062">
    <property type="protein sequence ID" value="KAJ1646405.1"/>
    <property type="molecule type" value="Genomic_DNA"/>
</dbReference>
<evidence type="ECO:0000256" key="5">
    <source>
        <dbReference type="ARBA" id="ARBA00022787"/>
    </source>
</evidence>